<accession>A0AAW4Y2Q0</accession>
<keyword evidence="3" id="KW-1185">Reference proteome</keyword>
<sequence length="114" mass="12686">MSQDDWDLLYQLTAIVGLTIITVVTRAFFMIPKNELPLPDWLKRGLKYAPLAALMAVIAPELLMVKGELTKTLLDARIPAVICATLYYFKKRGILGTIVVGMAVYLPLHIGLGW</sequence>
<keyword evidence="1" id="KW-1133">Transmembrane helix</keyword>
<dbReference type="InterPro" id="IPR008407">
    <property type="entry name" value="Brnchd-chn_aa_trnsp_AzlD"/>
</dbReference>
<dbReference type="AlphaFoldDB" id="A0AAW4Y2Q0"/>
<dbReference type="EMBL" id="JAJNCT010000030">
    <property type="protein sequence ID" value="MCD2167578.1"/>
    <property type="molecule type" value="Genomic_DNA"/>
</dbReference>
<evidence type="ECO:0000256" key="1">
    <source>
        <dbReference type="SAM" id="Phobius"/>
    </source>
</evidence>
<keyword evidence="1" id="KW-0812">Transmembrane</keyword>
<dbReference type="Pfam" id="PF05437">
    <property type="entry name" value="AzlD"/>
    <property type="match status" value="1"/>
</dbReference>
<evidence type="ECO:0000313" key="3">
    <source>
        <dbReference type="Proteomes" id="UP001199260"/>
    </source>
</evidence>
<feature type="transmembrane region" description="Helical" evidence="1">
    <location>
        <begin position="48"/>
        <end position="65"/>
    </location>
</feature>
<keyword evidence="1" id="KW-0472">Membrane</keyword>
<reference evidence="2 3" key="1">
    <citation type="submission" date="2021-11" db="EMBL/GenBank/DDBJ databases">
        <title>Genome sequence.</title>
        <authorList>
            <person name="Sun Q."/>
        </authorList>
    </citation>
    <scope>NUCLEOTIDE SEQUENCE [LARGE SCALE GENOMIC DNA]</scope>
    <source>
        <strain evidence="2 3">KCTC 12005</strain>
    </source>
</reference>
<feature type="transmembrane region" description="Helical" evidence="1">
    <location>
        <begin position="94"/>
        <end position="112"/>
    </location>
</feature>
<dbReference type="RefSeq" id="WP_230779665.1">
    <property type="nucleotide sequence ID" value="NZ_JAJNCT010000030.1"/>
</dbReference>
<feature type="transmembrane region" description="Helical" evidence="1">
    <location>
        <begin position="7"/>
        <end position="28"/>
    </location>
</feature>
<name>A0AAW4Y2Q0_9BURK</name>
<comment type="caution">
    <text evidence="2">The sequence shown here is derived from an EMBL/GenBank/DDBJ whole genome shotgun (WGS) entry which is preliminary data.</text>
</comment>
<gene>
    <name evidence="2" type="ORF">LPW39_20880</name>
</gene>
<proteinExistence type="predicted"/>
<evidence type="ECO:0000313" key="2">
    <source>
        <dbReference type="EMBL" id="MCD2167578.1"/>
    </source>
</evidence>
<organism evidence="2 3">
    <name type="scientific">Comamonas koreensis</name>
    <dbReference type="NCBI Taxonomy" id="160825"/>
    <lineage>
        <taxon>Bacteria</taxon>
        <taxon>Pseudomonadati</taxon>
        <taxon>Pseudomonadota</taxon>
        <taxon>Betaproteobacteria</taxon>
        <taxon>Burkholderiales</taxon>
        <taxon>Comamonadaceae</taxon>
        <taxon>Comamonas</taxon>
    </lineage>
</organism>
<dbReference type="Proteomes" id="UP001199260">
    <property type="component" value="Unassembled WGS sequence"/>
</dbReference>
<protein>
    <submittedName>
        <fullName evidence="2">AzlD domain-containing protein</fullName>
    </submittedName>
</protein>